<name>A0A7M7KMV4_VARDE</name>
<sequence length="275" mass="30897">MSVQATLTSKHAKRMPGLRPRVPKLDKVSPPAIEELDNVMLRHMVTFRARHIETLVGVVFTKKLRELGNHLQLRAHAMVRQFHTALLERSAFDPEARVAVDKSQLFLNATNAAIEDVASVDGMERRFLAAFGKVGGDPERWKQLQQTVDYDKMAFDDLVEHLRLLTKTVRDMKQINFALQIELQSALTNVFQYYLTNAGLLLEDGVVSVFESIFQTTCLDLVNVVDKTFRVIKEAIMSDQLVSDHAPLEESALNIVLSVSNIDSIMDLVGTQGLP</sequence>
<evidence type="ECO:0000256" key="1">
    <source>
        <dbReference type="SAM" id="MobiDB-lite"/>
    </source>
</evidence>
<dbReference type="RefSeq" id="XP_022663298.1">
    <property type="nucleotide sequence ID" value="XM_022807563.1"/>
</dbReference>
<dbReference type="EnsemblMetazoa" id="XM_022807563">
    <property type="protein sequence ID" value="XP_022663298"/>
    <property type="gene ID" value="LOC111251196"/>
</dbReference>
<dbReference type="Proteomes" id="UP000594260">
    <property type="component" value="Unplaced"/>
</dbReference>
<keyword evidence="3" id="KW-1185">Reference proteome</keyword>
<evidence type="ECO:0000313" key="3">
    <source>
        <dbReference type="Proteomes" id="UP000594260"/>
    </source>
</evidence>
<dbReference type="GeneID" id="111251196"/>
<dbReference type="OrthoDB" id="10429350at2759"/>
<protein>
    <submittedName>
        <fullName evidence="2">Uncharacterized protein</fullName>
    </submittedName>
</protein>
<dbReference type="KEGG" id="vde:111251196"/>
<dbReference type="AlphaFoldDB" id="A0A7M7KMV4"/>
<feature type="region of interest" description="Disordered" evidence="1">
    <location>
        <begin position="1"/>
        <end position="24"/>
    </location>
</feature>
<reference evidence="2" key="1">
    <citation type="submission" date="2021-01" db="UniProtKB">
        <authorList>
            <consortium name="EnsemblMetazoa"/>
        </authorList>
    </citation>
    <scope>IDENTIFICATION</scope>
</reference>
<dbReference type="RefSeq" id="XP_022663297.1">
    <property type="nucleotide sequence ID" value="XM_022807562.1"/>
</dbReference>
<dbReference type="InParanoid" id="A0A7M7KMV4"/>
<proteinExistence type="predicted"/>
<evidence type="ECO:0000313" key="2">
    <source>
        <dbReference type="EnsemblMetazoa" id="XP_022663298"/>
    </source>
</evidence>
<accession>A0A7M7KMV4</accession>
<organism evidence="2 3">
    <name type="scientific">Varroa destructor</name>
    <name type="common">Honeybee mite</name>
    <dbReference type="NCBI Taxonomy" id="109461"/>
    <lineage>
        <taxon>Eukaryota</taxon>
        <taxon>Metazoa</taxon>
        <taxon>Ecdysozoa</taxon>
        <taxon>Arthropoda</taxon>
        <taxon>Chelicerata</taxon>
        <taxon>Arachnida</taxon>
        <taxon>Acari</taxon>
        <taxon>Parasitiformes</taxon>
        <taxon>Mesostigmata</taxon>
        <taxon>Gamasina</taxon>
        <taxon>Dermanyssoidea</taxon>
        <taxon>Varroidae</taxon>
        <taxon>Varroa</taxon>
    </lineage>
</organism>
<dbReference type="EnsemblMetazoa" id="XM_022807562">
    <property type="protein sequence ID" value="XP_022663297"/>
    <property type="gene ID" value="LOC111251196"/>
</dbReference>